<reference evidence="4 5" key="1">
    <citation type="submission" date="2018-10" db="EMBL/GenBank/DDBJ databases">
        <title>Pan-genome distribution and transcriptional activeness of fungal secondary metabolism genes in Aspergillus section Fumigati.</title>
        <authorList>
            <person name="Takahashi H."/>
            <person name="Umemura M."/>
            <person name="Ninomiya A."/>
            <person name="Kusuya Y."/>
            <person name="Urayama S."/>
            <person name="Shimizu M."/>
            <person name="Watanabe A."/>
            <person name="Kamei K."/>
            <person name="Yaguchi T."/>
            <person name="Hagiwara D."/>
        </authorList>
    </citation>
    <scope>NUCLEOTIDE SEQUENCE [LARGE SCALE GENOMIC DNA]</scope>
    <source>
        <strain evidence="4 5">IFM 55266</strain>
    </source>
</reference>
<proteinExistence type="inferred from homology"/>
<dbReference type="PANTHER" id="PTHR10655">
    <property type="entry name" value="LYSOPHOSPHOLIPASE-RELATED"/>
    <property type="match status" value="1"/>
</dbReference>
<dbReference type="GO" id="GO:0008474">
    <property type="term" value="F:palmitoyl-(protein) hydrolase activity"/>
    <property type="evidence" value="ECO:0007669"/>
    <property type="project" value="TreeGrafter"/>
</dbReference>
<feature type="compositionally biased region" description="Basic and acidic residues" evidence="2">
    <location>
        <begin position="193"/>
        <end position="207"/>
    </location>
</feature>
<organism evidence="4 5">
    <name type="scientific">Aspergillus pseudoviridinutans</name>
    <dbReference type="NCBI Taxonomy" id="1517512"/>
    <lineage>
        <taxon>Eukaryota</taxon>
        <taxon>Fungi</taxon>
        <taxon>Dikarya</taxon>
        <taxon>Ascomycota</taxon>
        <taxon>Pezizomycotina</taxon>
        <taxon>Eurotiomycetes</taxon>
        <taxon>Eurotiomycetidae</taxon>
        <taxon>Eurotiales</taxon>
        <taxon>Aspergillaceae</taxon>
        <taxon>Aspergillus</taxon>
        <taxon>Aspergillus subgen. Fumigati</taxon>
    </lineage>
</organism>
<dbReference type="Gene3D" id="3.40.50.1820">
    <property type="entry name" value="alpha/beta hydrolase"/>
    <property type="match status" value="1"/>
</dbReference>
<dbReference type="Proteomes" id="UP001043456">
    <property type="component" value="Unassembled WGS sequence"/>
</dbReference>
<dbReference type="AlphaFoldDB" id="A0A9P3BN07"/>
<evidence type="ECO:0000256" key="1">
    <source>
        <dbReference type="ARBA" id="ARBA00006499"/>
    </source>
</evidence>
<evidence type="ECO:0000313" key="4">
    <source>
        <dbReference type="EMBL" id="GIJ91338.1"/>
    </source>
</evidence>
<feature type="domain" description="Phospholipase/carboxylesterase/thioesterase" evidence="3">
    <location>
        <begin position="18"/>
        <end position="177"/>
    </location>
</feature>
<dbReference type="PANTHER" id="PTHR10655:SF63">
    <property type="entry name" value="PHOSPHOLIPASE_CARBOXYLESTERASE_THIOESTERASE DOMAIN-CONTAINING PROTEIN"/>
    <property type="match status" value="1"/>
</dbReference>
<keyword evidence="5" id="KW-1185">Reference proteome</keyword>
<dbReference type="GO" id="GO:0005737">
    <property type="term" value="C:cytoplasm"/>
    <property type="evidence" value="ECO:0007669"/>
    <property type="project" value="TreeGrafter"/>
</dbReference>
<sequence>MPPSKPYPSPLVIPSLRNDQHTHTIILLHGRGSNGEDFGHVFIESTDIAKRLPTTKFIFPTASKRRSTVMKRIPINQWFDNYSLKGPSARAELQIDGLQESSEFLRRLIDEEAKLLSNDPAVGDGYSRVVIGGLSQGCAASVFCLLGGFSSASEDGDSKRLGGYIGMSGWLPFEGEISDLLKSDEGNQGESKPGAKEDGDDPFAHDTDGDDVPVHIQADNHIRDILGMPPIQSDADGSEDAVPVSHLKTPVFLGHGSADPRVSVDLGRRMASILSDGFGMDVTWKAYEEFGHWYKVPDEIDDAVRFLKEKAGFPVVENVE</sequence>
<gene>
    <name evidence="4" type="ORF">Asppvi_010303</name>
</gene>
<dbReference type="OrthoDB" id="2418081at2759"/>
<name>A0A9P3BN07_9EURO</name>
<dbReference type="Pfam" id="PF02230">
    <property type="entry name" value="Abhydrolase_2"/>
    <property type="match status" value="1"/>
</dbReference>
<evidence type="ECO:0000259" key="3">
    <source>
        <dbReference type="Pfam" id="PF02230"/>
    </source>
</evidence>
<evidence type="ECO:0000256" key="2">
    <source>
        <dbReference type="SAM" id="MobiDB-lite"/>
    </source>
</evidence>
<dbReference type="RefSeq" id="XP_043162084.1">
    <property type="nucleotide sequence ID" value="XM_043306149.1"/>
</dbReference>
<dbReference type="EMBL" id="BHVY01000008">
    <property type="protein sequence ID" value="GIJ91338.1"/>
    <property type="molecule type" value="Genomic_DNA"/>
</dbReference>
<feature type="region of interest" description="Disordered" evidence="2">
    <location>
        <begin position="181"/>
        <end position="210"/>
    </location>
</feature>
<evidence type="ECO:0000313" key="5">
    <source>
        <dbReference type="Proteomes" id="UP001043456"/>
    </source>
</evidence>
<dbReference type="InterPro" id="IPR050565">
    <property type="entry name" value="LYPA1-2/EST-like"/>
</dbReference>
<comment type="similarity">
    <text evidence="1">Belongs to the AB hydrolase superfamily. AB hydrolase 2 family.</text>
</comment>
<protein>
    <recommendedName>
        <fullName evidence="3">Phospholipase/carboxylesterase/thioesterase domain-containing protein</fullName>
    </recommendedName>
</protein>
<dbReference type="InterPro" id="IPR003140">
    <property type="entry name" value="PLipase/COase/thioEstase"/>
</dbReference>
<dbReference type="GeneID" id="67008913"/>
<dbReference type="GO" id="GO:0052689">
    <property type="term" value="F:carboxylic ester hydrolase activity"/>
    <property type="evidence" value="ECO:0007669"/>
    <property type="project" value="TreeGrafter"/>
</dbReference>
<accession>A0A9P3BN07</accession>
<comment type="caution">
    <text evidence="4">The sequence shown here is derived from an EMBL/GenBank/DDBJ whole genome shotgun (WGS) entry which is preliminary data.</text>
</comment>
<dbReference type="InterPro" id="IPR029058">
    <property type="entry name" value="AB_hydrolase_fold"/>
</dbReference>
<dbReference type="SUPFAM" id="SSF53474">
    <property type="entry name" value="alpha/beta-Hydrolases"/>
    <property type="match status" value="1"/>
</dbReference>